<sequence length="106" mass="11448">MTITGGRRPARAPPRTAAHLLERTSCKSINNICTDSLPTSQNGHHYALQCVILASKEGNFTHSTFQIRHHATSSSRGSGLPSVLRQNHSWSPKTAKSGEARSGCLI</sequence>
<evidence type="ECO:0000256" key="1">
    <source>
        <dbReference type="SAM" id="MobiDB-lite"/>
    </source>
</evidence>
<organism evidence="2 3">
    <name type="scientific">Aspergillus keveii</name>
    <dbReference type="NCBI Taxonomy" id="714993"/>
    <lineage>
        <taxon>Eukaryota</taxon>
        <taxon>Fungi</taxon>
        <taxon>Dikarya</taxon>
        <taxon>Ascomycota</taxon>
        <taxon>Pezizomycotina</taxon>
        <taxon>Eurotiomycetes</taxon>
        <taxon>Eurotiomycetidae</taxon>
        <taxon>Eurotiales</taxon>
        <taxon>Aspergillaceae</taxon>
        <taxon>Aspergillus</taxon>
        <taxon>Aspergillus subgen. Nidulantes</taxon>
    </lineage>
</organism>
<reference evidence="2 3" key="1">
    <citation type="submission" date="2024-07" db="EMBL/GenBank/DDBJ databases">
        <title>Section-level genome sequencing and comparative genomics of Aspergillus sections Usti and Cavernicolus.</title>
        <authorList>
            <consortium name="Lawrence Berkeley National Laboratory"/>
            <person name="Nybo J.L."/>
            <person name="Vesth T.C."/>
            <person name="Theobald S."/>
            <person name="Frisvad J.C."/>
            <person name="Larsen T.O."/>
            <person name="Kjaerboelling I."/>
            <person name="Rothschild-Mancinelli K."/>
            <person name="Lyhne E.K."/>
            <person name="Kogle M.E."/>
            <person name="Barry K."/>
            <person name="Clum A."/>
            <person name="Na H."/>
            <person name="Ledsgaard L."/>
            <person name="Lin J."/>
            <person name="Lipzen A."/>
            <person name="Kuo A."/>
            <person name="Riley R."/>
            <person name="Mondo S."/>
            <person name="Labutti K."/>
            <person name="Haridas S."/>
            <person name="Pangalinan J."/>
            <person name="Salamov A.A."/>
            <person name="Simmons B.A."/>
            <person name="Magnuson J.K."/>
            <person name="Chen J."/>
            <person name="Drula E."/>
            <person name="Henrissat B."/>
            <person name="Wiebenga A."/>
            <person name="Lubbers R.J."/>
            <person name="Gomes A.C."/>
            <person name="Makela M.R."/>
            <person name="Stajich J."/>
            <person name="Grigoriev I.V."/>
            <person name="Mortensen U.H."/>
            <person name="De Vries R.P."/>
            <person name="Baker S.E."/>
            <person name="Andersen M.R."/>
        </authorList>
    </citation>
    <scope>NUCLEOTIDE SEQUENCE [LARGE SCALE GENOMIC DNA]</scope>
    <source>
        <strain evidence="2 3">CBS 209.92</strain>
    </source>
</reference>
<dbReference type="EMBL" id="JBFTWV010000024">
    <property type="protein sequence ID" value="KAL2796723.1"/>
    <property type="molecule type" value="Genomic_DNA"/>
</dbReference>
<name>A0ABR4GCG4_9EURO</name>
<proteinExistence type="predicted"/>
<comment type="caution">
    <text evidence="2">The sequence shown here is derived from an EMBL/GenBank/DDBJ whole genome shotgun (WGS) entry which is preliminary data.</text>
</comment>
<evidence type="ECO:0000313" key="2">
    <source>
        <dbReference type="EMBL" id="KAL2796723.1"/>
    </source>
</evidence>
<dbReference type="Proteomes" id="UP001610563">
    <property type="component" value="Unassembled WGS sequence"/>
</dbReference>
<gene>
    <name evidence="2" type="ORF">BJX66DRAFT_128582</name>
</gene>
<evidence type="ECO:0000313" key="3">
    <source>
        <dbReference type="Proteomes" id="UP001610563"/>
    </source>
</evidence>
<feature type="compositionally biased region" description="Polar residues" evidence="1">
    <location>
        <begin position="84"/>
        <end position="94"/>
    </location>
</feature>
<feature type="region of interest" description="Disordered" evidence="1">
    <location>
        <begin position="69"/>
        <end position="106"/>
    </location>
</feature>
<protein>
    <submittedName>
        <fullName evidence="2">Uncharacterized protein</fullName>
    </submittedName>
</protein>
<accession>A0ABR4GCG4</accession>
<keyword evidence="3" id="KW-1185">Reference proteome</keyword>